<dbReference type="RefSeq" id="WP_344714610.1">
    <property type="nucleotide sequence ID" value="NZ_BAAAWH010000001.1"/>
</dbReference>
<dbReference type="Gene3D" id="3.50.50.60">
    <property type="entry name" value="FAD/NAD(P)-binding domain"/>
    <property type="match status" value="2"/>
</dbReference>
<keyword evidence="8" id="KW-1185">Reference proteome</keyword>
<dbReference type="InterPro" id="IPR050446">
    <property type="entry name" value="FAD-oxidoreductase/Apoptosis"/>
</dbReference>
<name>A0ABV5T0N5_9MICO</name>
<evidence type="ECO:0000313" key="8">
    <source>
        <dbReference type="Proteomes" id="UP001589611"/>
    </source>
</evidence>
<dbReference type="SUPFAM" id="SSF55424">
    <property type="entry name" value="FAD/NAD-linked reductases, dimerisation (C-terminal) domain"/>
    <property type="match status" value="1"/>
</dbReference>
<evidence type="ECO:0000313" key="7">
    <source>
        <dbReference type="EMBL" id="MFB9645486.1"/>
    </source>
</evidence>
<dbReference type="PANTHER" id="PTHR43557:SF2">
    <property type="entry name" value="RIESKE DOMAIN-CONTAINING PROTEIN-RELATED"/>
    <property type="match status" value="1"/>
</dbReference>
<dbReference type="InterPro" id="IPR016156">
    <property type="entry name" value="FAD/NAD-linked_Rdtase_dimer_sf"/>
</dbReference>
<keyword evidence="3" id="KW-0274">FAD</keyword>
<evidence type="ECO:0000256" key="2">
    <source>
        <dbReference type="ARBA" id="ARBA00022630"/>
    </source>
</evidence>
<dbReference type="PRINTS" id="PR00411">
    <property type="entry name" value="PNDRDTASEI"/>
</dbReference>
<keyword evidence="2" id="KW-0285">Flavoprotein</keyword>
<feature type="domain" description="Reductase C-terminal" evidence="6">
    <location>
        <begin position="317"/>
        <end position="397"/>
    </location>
</feature>
<evidence type="ECO:0000256" key="1">
    <source>
        <dbReference type="ARBA" id="ARBA00001974"/>
    </source>
</evidence>
<gene>
    <name evidence="7" type="ORF">ACFFPJ_06720</name>
</gene>
<feature type="domain" description="FAD/NAD(P)-binding" evidence="5">
    <location>
        <begin position="6"/>
        <end position="279"/>
    </location>
</feature>
<accession>A0ABV5T0N5</accession>
<reference evidence="7 8" key="1">
    <citation type="submission" date="2024-09" db="EMBL/GenBank/DDBJ databases">
        <authorList>
            <person name="Sun Q."/>
            <person name="Mori K."/>
        </authorList>
    </citation>
    <scope>NUCLEOTIDE SEQUENCE [LARGE SCALE GENOMIC DNA]</scope>
    <source>
        <strain evidence="7 8">JCM 1342</strain>
    </source>
</reference>
<evidence type="ECO:0000256" key="3">
    <source>
        <dbReference type="ARBA" id="ARBA00022827"/>
    </source>
</evidence>
<comment type="caution">
    <text evidence="7">The sequence shown here is derived from an EMBL/GenBank/DDBJ whole genome shotgun (WGS) entry which is preliminary data.</text>
</comment>
<dbReference type="PANTHER" id="PTHR43557">
    <property type="entry name" value="APOPTOSIS-INDUCING FACTOR 1"/>
    <property type="match status" value="1"/>
</dbReference>
<dbReference type="Pfam" id="PF14759">
    <property type="entry name" value="Reductase_C"/>
    <property type="match status" value="1"/>
</dbReference>
<dbReference type="Proteomes" id="UP001589611">
    <property type="component" value="Unassembled WGS sequence"/>
</dbReference>
<dbReference type="EMBL" id="JBHMBE010000002">
    <property type="protein sequence ID" value="MFB9645486.1"/>
    <property type="molecule type" value="Genomic_DNA"/>
</dbReference>
<evidence type="ECO:0000259" key="6">
    <source>
        <dbReference type="Pfam" id="PF14759"/>
    </source>
</evidence>
<dbReference type="InterPro" id="IPR036188">
    <property type="entry name" value="FAD/NAD-bd_sf"/>
</dbReference>
<keyword evidence="4" id="KW-0560">Oxidoreductase</keyword>
<sequence length="401" mass="41529">MSDHRRIVIVGGGIAGWTVASSLREGGYDGAITVIEREPACYDRPPLSKTALVDRSPLAALAFADDAKLVELRIDARVGRTVTRLDAANLSVLLDDGESLIGDAVVLATGALARVPSFPGAHLPGVSTLRTYADAATLQALIGRTVAVVGAGLIGAEAAAALRQAGSEVVLIDPNEVPGIRAFGPTMAEHLHGMHAAHGVDTRADSIAGVTTAGGRLRVALTRGGSIDVDGVLVGTGIVIDTALAEAAGLEVDEGIVVDDAGRTSAPRVFAVGDATRRRLPGDLAASRGHWEAARLDGRAVAAEILNSTPEPRGADWFWSDRYGSHIEVVGDMTGDGREVVRPGPHPTAFRIDGGLLVGACSVDDPMAVRAARRLIDRSVLLSADQLTDPNLPLRSLVPRG</sequence>
<proteinExistence type="predicted"/>
<evidence type="ECO:0000256" key="4">
    <source>
        <dbReference type="ARBA" id="ARBA00023002"/>
    </source>
</evidence>
<dbReference type="PRINTS" id="PR00368">
    <property type="entry name" value="FADPNR"/>
</dbReference>
<evidence type="ECO:0000259" key="5">
    <source>
        <dbReference type="Pfam" id="PF07992"/>
    </source>
</evidence>
<protein>
    <submittedName>
        <fullName evidence="7">NAD(P)/FAD-dependent oxidoreductase</fullName>
    </submittedName>
</protein>
<dbReference type="SUPFAM" id="SSF51905">
    <property type="entry name" value="FAD/NAD(P)-binding domain"/>
    <property type="match status" value="1"/>
</dbReference>
<comment type="cofactor">
    <cofactor evidence="1">
        <name>FAD</name>
        <dbReference type="ChEBI" id="CHEBI:57692"/>
    </cofactor>
</comment>
<organism evidence="7 8">
    <name type="scientific">Microbacterium terregens</name>
    <dbReference type="NCBI Taxonomy" id="69363"/>
    <lineage>
        <taxon>Bacteria</taxon>
        <taxon>Bacillati</taxon>
        <taxon>Actinomycetota</taxon>
        <taxon>Actinomycetes</taxon>
        <taxon>Micrococcales</taxon>
        <taxon>Microbacteriaceae</taxon>
        <taxon>Microbacterium</taxon>
    </lineage>
</organism>
<dbReference type="Gene3D" id="3.30.390.30">
    <property type="match status" value="1"/>
</dbReference>
<dbReference type="InterPro" id="IPR028202">
    <property type="entry name" value="Reductase_C"/>
</dbReference>
<dbReference type="Pfam" id="PF07992">
    <property type="entry name" value="Pyr_redox_2"/>
    <property type="match status" value="1"/>
</dbReference>
<dbReference type="InterPro" id="IPR023753">
    <property type="entry name" value="FAD/NAD-binding_dom"/>
</dbReference>